<proteinExistence type="predicted"/>
<dbReference type="OrthoDB" id="531897at2759"/>
<name>A0A150GWS6_GONPE</name>
<dbReference type="AlphaFoldDB" id="A0A150GWS6"/>
<comment type="caution">
    <text evidence="1">The sequence shown here is derived from an EMBL/GenBank/DDBJ whole genome shotgun (WGS) entry which is preliminary data.</text>
</comment>
<dbReference type="Proteomes" id="UP000075714">
    <property type="component" value="Unassembled WGS sequence"/>
</dbReference>
<evidence type="ECO:0000313" key="1">
    <source>
        <dbReference type="EMBL" id="KXZ54128.1"/>
    </source>
</evidence>
<accession>A0A150GWS6</accession>
<reference evidence="2" key="1">
    <citation type="journal article" date="2016" name="Nat. Commun.">
        <title>The Gonium pectorale genome demonstrates co-option of cell cycle regulation during the evolution of multicellularity.</title>
        <authorList>
            <person name="Hanschen E.R."/>
            <person name="Marriage T.N."/>
            <person name="Ferris P.J."/>
            <person name="Hamaji T."/>
            <person name="Toyoda A."/>
            <person name="Fujiyama A."/>
            <person name="Neme R."/>
            <person name="Noguchi H."/>
            <person name="Minakuchi Y."/>
            <person name="Suzuki M."/>
            <person name="Kawai-Toyooka H."/>
            <person name="Smith D.R."/>
            <person name="Sparks H."/>
            <person name="Anderson J."/>
            <person name="Bakaric R."/>
            <person name="Luria V."/>
            <person name="Karger A."/>
            <person name="Kirschner M.W."/>
            <person name="Durand P.M."/>
            <person name="Michod R.E."/>
            <person name="Nozaki H."/>
            <person name="Olson B.J."/>
        </authorList>
    </citation>
    <scope>NUCLEOTIDE SEQUENCE [LARGE SCALE GENOMIC DNA]</scope>
    <source>
        <strain evidence="2">NIES-2863</strain>
    </source>
</reference>
<protein>
    <submittedName>
        <fullName evidence="1">Uncharacterized protein</fullName>
    </submittedName>
</protein>
<organism evidence="1 2">
    <name type="scientific">Gonium pectorale</name>
    <name type="common">Green alga</name>
    <dbReference type="NCBI Taxonomy" id="33097"/>
    <lineage>
        <taxon>Eukaryota</taxon>
        <taxon>Viridiplantae</taxon>
        <taxon>Chlorophyta</taxon>
        <taxon>core chlorophytes</taxon>
        <taxon>Chlorophyceae</taxon>
        <taxon>CS clade</taxon>
        <taxon>Chlamydomonadales</taxon>
        <taxon>Volvocaceae</taxon>
        <taxon>Gonium</taxon>
    </lineage>
</organism>
<gene>
    <name evidence="1" type="ORF">GPECTOR_5g229</name>
</gene>
<dbReference type="EMBL" id="LSYV01000006">
    <property type="protein sequence ID" value="KXZ54128.1"/>
    <property type="molecule type" value="Genomic_DNA"/>
</dbReference>
<keyword evidence="2" id="KW-1185">Reference proteome</keyword>
<evidence type="ECO:0000313" key="2">
    <source>
        <dbReference type="Proteomes" id="UP000075714"/>
    </source>
</evidence>
<sequence>MTTRGRSLLSDIPTIKGLPVRFTIRPMIDTSLCVHRANLSRPTGLQAAATAAARARSGLPPLDPDETAEYGGTRLVLLPCAQGATDTFTAETLLGRFYFNNGTNYRRGFLKPASDNSVCVHGVNASYTDGHYVFGVPSTYGHADEDEMGWFDDYTFDYAPYLRYGYDPQTMVTNGTFVSPNPLPVTMLDASSWGPFPPSWGPCMANPTLDSSVPSEDPAAEGELKYQAWSFLDASDTNSVSHYPVAARRGAFSILTLGPDRSQPDMSPDAGKVDAGDLSAALGGTDRPYGTGYAALVSNELCLGLSSVREGAQVRLSPCNPVRPALEQVFKIVKRTAAAAKANRAKAAAASGR</sequence>